<organism evidence="1 2">
    <name type="scientific">Pararhizobium capsulatum DSM 1112</name>
    <dbReference type="NCBI Taxonomy" id="1121113"/>
    <lineage>
        <taxon>Bacteria</taxon>
        <taxon>Pseudomonadati</taxon>
        <taxon>Pseudomonadota</taxon>
        <taxon>Alphaproteobacteria</taxon>
        <taxon>Hyphomicrobiales</taxon>
        <taxon>Rhizobiaceae</taxon>
        <taxon>Rhizobium/Agrobacterium group</taxon>
        <taxon>Pararhizobium</taxon>
    </lineage>
</organism>
<evidence type="ECO:0000313" key="2">
    <source>
        <dbReference type="Proteomes" id="UP001230207"/>
    </source>
</evidence>
<keyword evidence="2" id="KW-1185">Reference proteome</keyword>
<dbReference type="EMBL" id="JAUSVF010000003">
    <property type="protein sequence ID" value="MDQ0322996.1"/>
    <property type="molecule type" value="Genomic_DNA"/>
</dbReference>
<sequence>MSLLENGISEEVELGQLEAEDLAMKACLQAGADRASAHSLVDDRRLTQFSILLKRIEHYGGLCSSGLATGTQICL</sequence>
<name>A0ABU0BXK7_9HYPH</name>
<proteinExistence type="predicted"/>
<reference evidence="1 2" key="1">
    <citation type="submission" date="2023-07" db="EMBL/GenBank/DDBJ databases">
        <title>Genomic Encyclopedia of Type Strains, Phase IV (KMG-IV): sequencing the most valuable type-strain genomes for metagenomic binning, comparative biology and taxonomic classification.</title>
        <authorList>
            <person name="Goeker M."/>
        </authorList>
    </citation>
    <scope>NUCLEOTIDE SEQUENCE [LARGE SCALE GENOMIC DNA]</scope>
    <source>
        <strain evidence="1 2">DSM 1112</strain>
    </source>
</reference>
<protein>
    <submittedName>
        <fullName evidence="1">Uncharacterized protein</fullName>
    </submittedName>
</protein>
<evidence type="ECO:0000313" key="1">
    <source>
        <dbReference type="EMBL" id="MDQ0322996.1"/>
    </source>
</evidence>
<accession>A0ABU0BXK7</accession>
<comment type="caution">
    <text evidence="1">The sequence shown here is derived from an EMBL/GenBank/DDBJ whole genome shotgun (WGS) entry which is preliminary data.</text>
</comment>
<gene>
    <name evidence="1" type="ORF">QO002_005202</name>
</gene>
<dbReference type="Proteomes" id="UP001230207">
    <property type="component" value="Unassembled WGS sequence"/>
</dbReference>